<organism evidence="1 2">
    <name type="scientific">Helicobacter baculiformis</name>
    <dbReference type="NCBI Taxonomy" id="427351"/>
    <lineage>
        <taxon>Bacteria</taxon>
        <taxon>Pseudomonadati</taxon>
        <taxon>Campylobacterota</taxon>
        <taxon>Epsilonproteobacteria</taxon>
        <taxon>Campylobacterales</taxon>
        <taxon>Helicobacteraceae</taxon>
        <taxon>Helicobacter</taxon>
    </lineage>
</organism>
<dbReference type="Proteomes" id="UP001595783">
    <property type="component" value="Unassembled WGS sequence"/>
</dbReference>
<protein>
    <submittedName>
        <fullName evidence="1">Uncharacterized protein</fullName>
    </submittedName>
</protein>
<accession>A0ABV7ZHY4</accession>
<reference evidence="2" key="1">
    <citation type="journal article" date="2019" name="Int. J. Syst. Evol. Microbiol.">
        <title>The Global Catalogue of Microorganisms (GCM) 10K type strain sequencing project: providing services to taxonomists for standard genome sequencing and annotation.</title>
        <authorList>
            <consortium name="The Broad Institute Genomics Platform"/>
            <consortium name="The Broad Institute Genome Sequencing Center for Infectious Disease"/>
            <person name="Wu L."/>
            <person name="Ma J."/>
        </authorList>
    </citation>
    <scope>NUCLEOTIDE SEQUENCE [LARGE SCALE GENOMIC DNA]</scope>
    <source>
        <strain evidence="2">CCUG 53816</strain>
    </source>
</reference>
<evidence type="ECO:0000313" key="2">
    <source>
        <dbReference type="Proteomes" id="UP001595783"/>
    </source>
</evidence>
<dbReference type="EMBL" id="JBHRZO010000048">
    <property type="protein sequence ID" value="MFC3848189.1"/>
    <property type="molecule type" value="Genomic_DNA"/>
</dbReference>
<comment type="caution">
    <text evidence="1">The sequence shown here is derived from an EMBL/GenBank/DDBJ whole genome shotgun (WGS) entry which is preliminary data.</text>
</comment>
<name>A0ABV7ZHY4_9HELI</name>
<sequence>MRKIGAAAKHFCVKEEGLCWEGEVRRAQAKLYLVEGKLYGHLEVQCASSGTLFEKPISQEMVLCICDGLYTSTDRECYVGGKILDSMDVVESFDGCIDLSALLHAEIQSIRQDYHYANQNQIQ</sequence>
<proteinExistence type="predicted"/>
<gene>
    <name evidence="1" type="ORF">ACFOPX_06600</name>
</gene>
<evidence type="ECO:0000313" key="1">
    <source>
        <dbReference type="EMBL" id="MFC3848189.1"/>
    </source>
</evidence>
<dbReference type="RefSeq" id="WP_233708931.1">
    <property type="nucleotide sequence ID" value="NZ_FZMF01000002.1"/>
</dbReference>
<keyword evidence="2" id="KW-1185">Reference proteome</keyword>